<name>A0A0L0DP73_THETB</name>
<feature type="compositionally biased region" description="Pro residues" evidence="1">
    <location>
        <begin position="934"/>
        <end position="949"/>
    </location>
</feature>
<dbReference type="eggNOG" id="ENOG502SDWE">
    <property type="taxonomic scope" value="Eukaryota"/>
</dbReference>
<protein>
    <recommendedName>
        <fullName evidence="5">Peptidase M12B domain-containing protein</fullName>
    </recommendedName>
</protein>
<keyword evidence="2" id="KW-0472">Membrane</keyword>
<accession>A0A0L0DP73</accession>
<dbReference type="GeneID" id="25570213"/>
<dbReference type="Pfam" id="PF13583">
    <property type="entry name" value="Reprolysin_4"/>
    <property type="match status" value="1"/>
</dbReference>
<feature type="transmembrane region" description="Helical" evidence="2">
    <location>
        <begin position="978"/>
        <end position="999"/>
    </location>
</feature>
<dbReference type="EMBL" id="GL349486">
    <property type="protein sequence ID" value="KNC54097.1"/>
    <property type="molecule type" value="Genomic_DNA"/>
</dbReference>
<evidence type="ECO:0000313" key="3">
    <source>
        <dbReference type="EMBL" id="KNC54097.1"/>
    </source>
</evidence>
<keyword evidence="2" id="KW-0812">Transmembrane</keyword>
<gene>
    <name evidence="3" type="ORF">AMSG_12299</name>
</gene>
<reference evidence="3 4" key="1">
    <citation type="submission" date="2010-05" db="EMBL/GenBank/DDBJ databases">
        <title>The Genome Sequence of Thecamonas trahens ATCC 50062.</title>
        <authorList>
            <consortium name="The Broad Institute Genome Sequencing Platform"/>
            <person name="Russ C."/>
            <person name="Cuomo C."/>
            <person name="Shea T."/>
            <person name="Young S.K."/>
            <person name="Zeng Q."/>
            <person name="Koehrsen M."/>
            <person name="Haas B."/>
            <person name="Borodovsky M."/>
            <person name="Guigo R."/>
            <person name="Alvarado L."/>
            <person name="Berlin A."/>
            <person name="Bochicchio J."/>
            <person name="Borenstein D."/>
            <person name="Chapman S."/>
            <person name="Chen Z."/>
            <person name="Freedman E."/>
            <person name="Gellesch M."/>
            <person name="Goldberg J."/>
            <person name="Griggs A."/>
            <person name="Gujja S."/>
            <person name="Heilman E."/>
            <person name="Heiman D."/>
            <person name="Hepburn T."/>
            <person name="Howarth C."/>
            <person name="Jen D."/>
            <person name="Larson L."/>
            <person name="Mehta T."/>
            <person name="Park D."/>
            <person name="Pearson M."/>
            <person name="Roberts A."/>
            <person name="Saif S."/>
            <person name="Shenoy N."/>
            <person name="Sisk P."/>
            <person name="Stolte C."/>
            <person name="Sykes S."/>
            <person name="Thomson T."/>
            <person name="Walk T."/>
            <person name="White J."/>
            <person name="Yandava C."/>
            <person name="Burger G."/>
            <person name="Gray M.W."/>
            <person name="Holland P.W.H."/>
            <person name="King N."/>
            <person name="Lang F.B.F."/>
            <person name="Roger A.J."/>
            <person name="Ruiz-Trillo I."/>
            <person name="Lander E."/>
            <person name="Nusbaum C."/>
        </authorList>
    </citation>
    <scope>NUCLEOTIDE SEQUENCE [LARGE SCALE GENOMIC DNA]</scope>
    <source>
        <strain evidence="3 4">ATCC 50062</strain>
    </source>
</reference>
<dbReference type="Gene3D" id="3.40.390.10">
    <property type="entry name" value="Collagenase (Catalytic Domain)"/>
    <property type="match status" value="1"/>
</dbReference>
<sequence>MSMPLELLANRGNIGSSDKTSTATLLAAAKDVYDVHVATENWHLLYNAESLTLCVIDGVCVDGVAVSPMDESAEGEAFAPLRWTVYAPKAKLATGDEFRVILGGHADGSYGLDDILLMGSAREAGSTGRSAETSPSSLSIARRMTGNSDDHAVVSSVLATAMAGTRLEIGGHVVMVTQRRAGGMAAKVLLKASSDGVQADIRVTGDGRVRAVVRSRAGVTLLAPAAGGRSVGDRRSVVAHTLSHATHAEYPLVHQRLHPHAAEPQVFGTHQWRRQVHARSGGGGGGGILDIVVGYTDGALAAAGNSHATIAVDIEAAVDELNEAMTNSGLTSQFALVATLHVPSVENEATTPMSEVLDAVHNPGDGVGDGLNKLRDAMGADAAALIVGSTATTSACGLGYLTTVLDAMQTPSFMFSVSTLSCVRVAMTLAHEVGHNLGGNHDLATTTSAGLFSYSHGYLFGGGQGYRTIMAYGDDEERVAHFSSPAVTYASIATGSGGADNAATFDFSAPIINLYTNATSCNTLGDCPTSGTVCTVATACRNHTCVYEHTAAMCATGIACEPDGVCSEGTCTRLASSPNNTPGCNRVTKVVGSGSNCAVEYLTSSGPPSPPVGTVVTSPSELGTIAIGSGGERLMSGLSFGSLGIPKGANIVSARVYLSGLVFTSANGNVVINGELGATPAAFSASPSELSTRPKTVATATLDMSTRPPINWLETHELASTDVTAIFQELVDQATWTTGSMGVVLFSGTANIVVAPGGHATASLHPRLEIDYDFAGGLCGNGAVDGPEECDPAIANSGVCCSARCVAMADAAPCADDGLFCTGAEQCSSGVCTSSGNPCLGGGECSSTCNNTLATCNLPNTTPCSSGVCATGVCGNFTVCSIAADCSGLVPSSDCAVFVCSVSICVETNAADGTSCNGGNGACLGGACSLFASPPPPASRPPSSPPSPSPGNGTVGDTKEENTGPFSSMGVPDSVVGIPSWIVVSIGLTLVLSLLCCCAKRLRGRRSSASVRPMPPPNSSGHASGFQYDARKAGGEHGLRREATRHYTPHRRDSGVRYESSGWG</sequence>
<evidence type="ECO:0008006" key="5">
    <source>
        <dbReference type="Google" id="ProtNLM"/>
    </source>
</evidence>
<dbReference type="InterPro" id="IPR024079">
    <property type="entry name" value="MetalloPept_cat_dom_sf"/>
</dbReference>
<proteinExistence type="predicted"/>
<feature type="compositionally biased region" description="Basic and acidic residues" evidence="1">
    <location>
        <begin position="1029"/>
        <end position="1056"/>
    </location>
</feature>
<evidence type="ECO:0000313" key="4">
    <source>
        <dbReference type="Proteomes" id="UP000054408"/>
    </source>
</evidence>
<evidence type="ECO:0000256" key="1">
    <source>
        <dbReference type="SAM" id="MobiDB-lite"/>
    </source>
</evidence>
<feature type="region of interest" description="Disordered" evidence="1">
    <location>
        <begin position="1007"/>
        <end position="1064"/>
    </location>
</feature>
<feature type="region of interest" description="Disordered" evidence="1">
    <location>
        <begin position="934"/>
        <end position="969"/>
    </location>
</feature>
<dbReference type="AlphaFoldDB" id="A0A0L0DP73"/>
<dbReference type="Proteomes" id="UP000054408">
    <property type="component" value="Unassembled WGS sequence"/>
</dbReference>
<dbReference type="OrthoDB" id="49539at2759"/>
<keyword evidence="4" id="KW-1185">Reference proteome</keyword>
<dbReference type="GO" id="GO:0008237">
    <property type="term" value="F:metallopeptidase activity"/>
    <property type="evidence" value="ECO:0007669"/>
    <property type="project" value="InterPro"/>
</dbReference>
<organism evidence="3 4">
    <name type="scientific">Thecamonas trahens ATCC 50062</name>
    <dbReference type="NCBI Taxonomy" id="461836"/>
    <lineage>
        <taxon>Eukaryota</taxon>
        <taxon>Apusozoa</taxon>
        <taxon>Apusomonadida</taxon>
        <taxon>Apusomonadidae</taxon>
        <taxon>Thecamonas</taxon>
    </lineage>
</organism>
<dbReference type="RefSeq" id="XP_013754007.1">
    <property type="nucleotide sequence ID" value="XM_013898553.1"/>
</dbReference>
<evidence type="ECO:0000256" key="2">
    <source>
        <dbReference type="SAM" id="Phobius"/>
    </source>
</evidence>
<dbReference type="SUPFAM" id="SSF55486">
    <property type="entry name" value="Metalloproteases ('zincins'), catalytic domain"/>
    <property type="match status" value="1"/>
</dbReference>
<keyword evidence="2" id="KW-1133">Transmembrane helix</keyword>